<feature type="transmembrane region" description="Helical" evidence="3">
    <location>
        <begin position="983"/>
        <end position="1004"/>
    </location>
</feature>
<protein>
    <submittedName>
        <fullName evidence="7">Cyclic beta 1-2 glucan synthetase</fullName>
    </submittedName>
</protein>
<feature type="domain" description="Glycosyl hydrolase 94 supersandwich" evidence="4">
    <location>
        <begin position="1564"/>
        <end position="1840"/>
    </location>
</feature>
<dbReference type="InterPro" id="IPR037018">
    <property type="entry name" value="GH65_N"/>
</dbReference>
<dbReference type="CDD" id="cd11753">
    <property type="entry name" value="GH94N_ChvB_NdvB_2_like"/>
    <property type="match status" value="1"/>
</dbReference>
<evidence type="ECO:0000256" key="3">
    <source>
        <dbReference type="SAM" id="Phobius"/>
    </source>
</evidence>
<dbReference type="InterPro" id="IPR019282">
    <property type="entry name" value="Glycoamylase-like_cons_dom"/>
</dbReference>
<keyword evidence="8" id="KW-1185">Reference proteome</keyword>
<dbReference type="EMBL" id="JAEQNE010000006">
    <property type="protein sequence ID" value="MBL0393632.1"/>
    <property type="molecule type" value="Genomic_DNA"/>
</dbReference>
<dbReference type="RefSeq" id="WP_201676308.1">
    <property type="nucleotide sequence ID" value="NZ_JAEQNE010000006.1"/>
</dbReference>
<dbReference type="Proteomes" id="UP000599109">
    <property type="component" value="Unassembled WGS sequence"/>
</dbReference>
<feature type="transmembrane region" description="Helical" evidence="3">
    <location>
        <begin position="441"/>
        <end position="464"/>
    </location>
</feature>
<keyword evidence="3" id="KW-0812">Transmembrane</keyword>
<dbReference type="InterPro" id="IPR037824">
    <property type="entry name" value="GH94N_2_NdvB"/>
</dbReference>
<evidence type="ECO:0000256" key="1">
    <source>
        <dbReference type="ARBA" id="ARBA00022676"/>
    </source>
</evidence>
<keyword evidence="1" id="KW-0328">Glycosyltransferase</keyword>
<dbReference type="Gene3D" id="1.50.10.140">
    <property type="match status" value="2"/>
</dbReference>
<dbReference type="PANTHER" id="PTHR37469:SF2">
    <property type="entry name" value="CELLOBIONIC ACID PHOSPHORYLASE"/>
    <property type="match status" value="1"/>
</dbReference>
<dbReference type="InterPro" id="IPR037820">
    <property type="entry name" value="GH94N_NdvB"/>
</dbReference>
<dbReference type="GO" id="GO:0030246">
    <property type="term" value="F:carbohydrate binding"/>
    <property type="evidence" value="ECO:0007669"/>
    <property type="project" value="InterPro"/>
</dbReference>
<name>A0A937CW59_9BURK</name>
<dbReference type="InterPro" id="IPR012341">
    <property type="entry name" value="6hp_glycosidase-like_sf"/>
</dbReference>
<dbReference type="InterPro" id="IPR008928">
    <property type="entry name" value="6-hairpin_glycosidase_sf"/>
</dbReference>
<dbReference type="Gene3D" id="2.60.420.10">
    <property type="entry name" value="Maltose phosphorylase, domain 3"/>
    <property type="match status" value="1"/>
</dbReference>
<dbReference type="SMART" id="SM01068">
    <property type="entry name" value="CBM_X"/>
    <property type="match status" value="2"/>
</dbReference>
<dbReference type="CDD" id="cd11756">
    <property type="entry name" value="GH94N_ChvB_NdvB_1_like"/>
    <property type="match status" value="1"/>
</dbReference>
<dbReference type="Gene3D" id="1.50.10.10">
    <property type="match status" value="1"/>
</dbReference>
<dbReference type="InterPro" id="IPR011013">
    <property type="entry name" value="Gal_mutarotase_sf_dom"/>
</dbReference>
<feature type="transmembrane region" description="Helical" evidence="3">
    <location>
        <begin position="399"/>
        <end position="421"/>
    </location>
</feature>
<keyword evidence="3" id="KW-0472">Membrane</keyword>
<evidence type="ECO:0000313" key="7">
    <source>
        <dbReference type="EMBL" id="MBL0393632.1"/>
    </source>
</evidence>
<evidence type="ECO:0000259" key="5">
    <source>
        <dbReference type="Pfam" id="PF10091"/>
    </source>
</evidence>
<evidence type="ECO:0000256" key="2">
    <source>
        <dbReference type="ARBA" id="ARBA00022679"/>
    </source>
</evidence>
<feature type="transmembrane region" description="Helical" evidence="3">
    <location>
        <begin position="855"/>
        <end position="876"/>
    </location>
</feature>
<organism evidence="7 8">
    <name type="scientific">Ramlibacter monticola</name>
    <dbReference type="NCBI Taxonomy" id="1926872"/>
    <lineage>
        <taxon>Bacteria</taxon>
        <taxon>Pseudomonadati</taxon>
        <taxon>Pseudomonadota</taxon>
        <taxon>Betaproteobacteria</taxon>
        <taxon>Burkholderiales</taxon>
        <taxon>Comamonadaceae</taxon>
        <taxon>Ramlibacter</taxon>
    </lineage>
</organism>
<dbReference type="GO" id="GO:0005975">
    <property type="term" value="P:carbohydrate metabolic process"/>
    <property type="evidence" value="ECO:0007669"/>
    <property type="project" value="InterPro"/>
</dbReference>
<keyword evidence="2" id="KW-0808">Transferase</keyword>
<dbReference type="InterPro" id="IPR052047">
    <property type="entry name" value="GH94_Enzymes"/>
</dbReference>
<keyword evidence="3" id="KW-1133">Transmembrane helix</keyword>
<accession>A0A937CW59</accession>
<evidence type="ECO:0000313" key="8">
    <source>
        <dbReference type="Proteomes" id="UP000599109"/>
    </source>
</evidence>
<sequence>MVDAAYGDAPLRAELLTTDQMERHGRLLAEAHDWELSRAPDRLLPRLADNRRTLAAVCALLCEDPQRRGTPAGDWLVDNDYLLQEETRRAARLLPTGYSRELPRLRTGRGAGLPRVYDLAVQSVSHGDGRLELASLTGFVAAYQSVRPLLLGELWAFPIMLRLALIENLRRVAVQVAASRSERNLAGQWSDRMFEVAERDPKGLILVVADMARSEPPMTAPFVAELVRRLHGHTAALALPLTWLEQRLAENHQNAEQLVQLEAQHQAAEQVSVSNSIGSLRLLAATDWREFVETLSTVERTLRGDPIGVYARMDFATRDAYRHAVERIARHSEASEGEVAEAALALAVEAAARVTSDDQRQAHVGYYLVGPGHTATESQVGMQPDFPERLRREFARHPLAWYAGSIVSASFVLPALVLWWAGGAALPWMRERPGGWPLAAVLGIVLALAASQLAVALVNWLVSLTARPQALPRMDFSHGIPPASRTLVVVPTMLASEDGVAALVEALEVRFLANRDPQLRFALLTDFQDARSEQMPADEALLHAARAGIEALNERYPDPSGPACGSRFFLFHRARQWNPRENTWMGYERKRGKLADLNALLREGDTGRFAAVVGDLWLLSGVRYVITLDTDTQLPRDAGWKFVATMAHPLNRPRIAGADEARRVVEGYGILQPRVGVSLVAANRSWYGRLYGGDSGVDPYTRAVSDVYQDVFGEGSFIGKGIYDVAAFEHVMAGRMPENLILSHDLLEGCYARSGLLSDVELVEDSPSRYDADVRRRHRWMRGDWQIAGWLLPRVRLPVTDPGAAAPVRLVSVRNPLSALSRWKILDNLRRSLAPGALTASFVLGWTVLQAPWLWTLAGVAVLLLPSLLALVADLVRKPADLPWPQHLASIAPAARRGAGQALIALACLPYEAWISLDAVLRTVWRMRLSGRRLLEWQPAVDAERPRPGGAARDLLATVRRMGIAPACALAVAAALEALRPDALHAASAVLALWLLAPVLAWWISQPVAAARNVLDATEAAELRRLARRTWAFFESFVTADDNFLPPDNMQEVPEERVAHRTSPTNIGLSLLANLAARDFGYLTEQQLVERTTATFDTMDRLQRFQGHFLNWYDTRSLQPLRPAYVSSVDSGNLSGHLLTLRSGLLMLADAAPEWQPLFDGLRDTFELACEAAGGALPGAAAVRFAALLDERKAPQGEPGPRAFDALHDCAVDMLVESGPEPVEADRWVRALVHQCAAARAALLQLEPAAPRVAGGAWDATALLARRTALQALAQRAGALASADPAFLYDTSCHLLAIGYNVDDRRHDAGYYDLLASEARLAVFVAIAQAQLPQQSWFALGRQSAAVGGAAVLLSWSGSMFEYLMPMLVMPTYGNTLLARAMQGAVQRQIQYGRQRGVPWGMSESGYNLTDAHLNYQYRAFGVPGLGLQRGLGEDLVVAPYATVMALMVDPAAAVQNLRRLAGEGAAGRFGFYEAVDYTPARLRHGETHAVVRSHMAHHQGMSLLALAHVLLDAPMQRRFAAEVRLRATLLLLQERIPRGIALHREAPDAAEDRASIAGAAIPMRVVTTPDTPTPEVQLLSNGRYHVMLTHAGGGYSRWKDLALTRWHEDGTTDACGSFCYLRDLDTGTVWSAAHQPTREPAEQDEAIFTEGRAEFRRRAQGIEAYTEVVVSPEDDIELRRLRLTNLGDTRRTIEVTSYTEPVLATAASDAQHPAFSKLFLQTEIVADPPALLCTRRPRSAEEASPSMFHLVAVHGAPSGEASHESDRARFIGRGRSLQAPAALGAVQPLSGSSGAVLDPVLATRRVVTLEPEQSAVIDLVWGAADSREACLALVHKYIDRRLADRVFELAWTHSQVSLRQLNVSEGEAQLYARLANGVVHADAPLRAAPGVLLRNRRPQSGLWGYAISGDLPIVLLQVGDAANIALVHQLVHAHAWWRLKGLQVDLVIWNEERDVYRQRLQEQILGLIAGSIESHEVDRPGGIFVRQAEQIAVEDRVLLQAVARVVLSDRLGSLADQVGRKRVQQRRVGPLETTRAPAVVPRGSAPPRPRLLFDNGLGGFAPDGREYVIAAPAGERPPAPWVNVIANPRFGTVVSDGGSSYTWCENAHELRLTPWHNDAVTDDCGEVLYLRDEETGQVWNPTSLPLADDGAAPFVTRHGFGYSVFEHDANGIHSELTVFVATDAAVKFSRLVLRNDGGRACRLSVTAYVEWVLGDMRAKTGVHIQTEVAGSGAVMARNRYSNQFGDWLGFLDVDEADRLAGTMTCDRGEFIGRNGSLRRPDALRRAHLSGRSGAAMDPCAAIQVPVRLDPGESREVSFRLGMGRSLDEVQQLVRRFRGRAAVQQALADVHAYWKHLLGSVQVRTPDPALDLLANGWLVYQTLACRMMARSGHYQSGGAFGFRDQLQDAMALVHSRPQLLREHLVACAGRQFQEGDVQHWWHPPGGQGVRTHIADDYLWLPLALCRYVEATNDTGVLDESVPFLEGRALPPEQESWYDLPARSGRSASVYAHAALALEHGLRFGELGLPLMGGGDWNDGMNRVGHGGRGESVWLGFFLCEVLRQFAPLARRRGDDSLARRCDSERLALRARLEASAWDGQWYRRAWFDDGTPLGSRDSAECSIDAIAQSWSVLDGTTDTPRTREAMTSLAARLVRPEAMLVQLLDPPFDRKGPDPGYIAGYLPGVRENGGQYTHAAVWAAMAFAALGDAHRAWQLMDIINPLHHGRTPQEVAVYQVEPYVVAADVYSMPPHTGRGGWTWYTGSAGWMYRLVLESLLGLRLRIDDEGAWLAIVPCVPEHWTSFGVDYRFRDTVYRIEIVLTGEADAPTAIELDGRQQAGDALALVDDRKDHAVRVRTARVRTGTAATAMVE</sequence>
<dbReference type="Pfam" id="PF10091">
    <property type="entry name" value="Glycoamylase"/>
    <property type="match status" value="1"/>
</dbReference>
<dbReference type="Pfam" id="PF17167">
    <property type="entry name" value="Glyco_hydro_94"/>
    <property type="match status" value="1"/>
</dbReference>
<comment type="caution">
    <text evidence="7">The sequence shown here is derived from an EMBL/GenBank/DDBJ whole genome shotgun (WGS) entry which is preliminary data.</text>
</comment>
<dbReference type="PANTHER" id="PTHR37469">
    <property type="entry name" value="CELLOBIONIC ACID PHOSPHORYLASE-RELATED"/>
    <property type="match status" value="1"/>
</dbReference>
<evidence type="ECO:0000259" key="6">
    <source>
        <dbReference type="Pfam" id="PF17167"/>
    </source>
</evidence>
<proteinExistence type="predicted"/>
<dbReference type="Gene3D" id="2.70.98.40">
    <property type="entry name" value="Glycoside hydrolase, family 65, N-terminal domain"/>
    <property type="match status" value="2"/>
</dbReference>
<feature type="domain" description="Glycoamylase-like" evidence="5">
    <location>
        <begin position="1311"/>
        <end position="1509"/>
    </location>
</feature>
<dbReference type="SUPFAM" id="SSF48208">
    <property type="entry name" value="Six-hairpin glycosidases"/>
    <property type="match status" value="1"/>
</dbReference>
<dbReference type="InterPro" id="IPR010383">
    <property type="entry name" value="Glyco_hydrolase_94_b-supersand"/>
</dbReference>
<reference evidence="7 8" key="1">
    <citation type="journal article" date="2017" name="Int. J. Syst. Evol. Microbiol.">
        <title>Ramlibacter monticola sp. nov., isolated from forest soil.</title>
        <authorList>
            <person name="Chaudhary D.K."/>
            <person name="Kim J."/>
        </authorList>
    </citation>
    <scope>NUCLEOTIDE SEQUENCE [LARGE SCALE GENOMIC DNA]</scope>
    <source>
        <strain evidence="7 8">KACC 19175</strain>
    </source>
</reference>
<dbReference type="InterPro" id="IPR033432">
    <property type="entry name" value="GH94_catalytic"/>
</dbReference>
<dbReference type="Pfam" id="PF06165">
    <property type="entry name" value="GH94_b-supersand"/>
    <property type="match status" value="2"/>
</dbReference>
<evidence type="ECO:0000259" key="4">
    <source>
        <dbReference type="Pfam" id="PF06165"/>
    </source>
</evidence>
<dbReference type="GO" id="GO:0016757">
    <property type="term" value="F:glycosyltransferase activity"/>
    <property type="evidence" value="ECO:0007669"/>
    <property type="project" value="UniProtKB-KW"/>
</dbReference>
<gene>
    <name evidence="7" type="ORF">JJ685_21020</name>
</gene>
<dbReference type="SUPFAM" id="SSF74650">
    <property type="entry name" value="Galactose mutarotase-like"/>
    <property type="match status" value="2"/>
</dbReference>
<feature type="domain" description="Glycosyl hydrolase 94 catalytic" evidence="6">
    <location>
        <begin position="2353"/>
        <end position="2777"/>
    </location>
</feature>
<feature type="domain" description="Glycosyl hydrolase 94 supersandwich" evidence="4">
    <location>
        <begin position="2066"/>
        <end position="2338"/>
    </location>
</feature>